<dbReference type="Pfam" id="PF22014">
    <property type="entry name" value="DUF6932"/>
    <property type="match status" value="1"/>
</dbReference>
<evidence type="ECO:0000313" key="2">
    <source>
        <dbReference type="Proteomes" id="UP000617171"/>
    </source>
</evidence>
<organism evidence="1 2">
    <name type="scientific">Pseudomonas tehranensis</name>
    <dbReference type="NCBI Taxonomy" id="2745502"/>
    <lineage>
        <taxon>Bacteria</taxon>
        <taxon>Pseudomonadati</taxon>
        <taxon>Pseudomonadota</taxon>
        <taxon>Gammaproteobacteria</taxon>
        <taxon>Pseudomonadales</taxon>
        <taxon>Pseudomonadaceae</taxon>
        <taxon>Pseudomonas</taxon>
    </lineage>
</organism>
<reference evidence="1 2" key="1">
    <citation type="journal article" date="2020" name="Microorganisms">
        <title>Reliable Identification of Environmental Pseudomonas Isolates Using the rpoD Gene.</title>
        <authorList>
            <consortium name="The Broad Institute Genome Sequencing Platform"/>
            <person name="Girard L."/>
            <person name="Lood C."/>
            <person name="Rokni-Zadeh H."/>
            <person name="van Noort V."/>
            <person name="Lavigne R."/>
            <person name="De Mot R."/>
        </authorList>
    </citation>
    <scope>NUCLEOTIDE SEQUENCE [LARGE SCALE GENOMIC DNA]</scope>
    <source>
        <strain evidence="1 2">SWRI196</strain>
    </source>
</reference>
<proteinExistence type="predicted"/>
<evidence type="ECO:0000313" key="1">
    <source>
        <dbReference type="EMBL" id="MBC3345411.1"/>
    </source>
</evidence>
<sequence>MAKPDFPPLLPPGMHPLSLQELHDLAVGPFGADVKRAELFQKLKVWAEAVRAAGISGQLWLDGSFLTEKAEPGDIDCILWNPRWVDDAYNTPETHALLNRLFDHAHAEAMYGLDFYLETPTPDQIFHREAYWRGILGFCHDRTTAKGFAEITL</sequence>
<dbReference type="Proteomes" id="UP000617171">
    <property type="component" value="Unassembled WGS sequence"/>
</dbReference>
<dbReference type="RefSeq" id="WP_186653591.1">
    <property type="nucleotide sequence ID" value="NZ_JABWQV010000003.1"/>
</dbReference>
<dbReference type="EMBL" id="JABWQV010000003">
    <property type="protein sequence ID" value="MBC3345411.1"/>
    <property type="molecule type" value="Genomic_DNA"/>
</dbReference>
<gene>
    <name evidence="1" type="ORF">HU811_02025</name>
</gene>
<comment type="caution">
    <text evidence="1">The sequence shown here is derived from an EMBL/GenBank/DDBJ whole genome shotgun (WGS) entry which is preliminary data.</text>
</comment>
<keyword evidence="2" id="KW-1185">Reference proteome</keyword>
<protein>
    <submittedName>
        <fullName evidence="1">Uncharacterized protein</fullName>
    </submittedName>
</protein>
<accession>A0ABR6ULD9</accession>
<dbReference type="InterPro" id="IPR053860">
    <property type="entry name" value="DUF6932"/>
</dbReference>
<name>A0ABR6ULD9_9PSED</name>